<keyword evidence="2" id="KW-1185">Reference proteome</keyword>
<evidence type="ECO:0000313" key="1">
    <source>
        <dbReference type="EMBL" id="TDU68189.1"/>
    </source>
</evidence>
<sequence>MNFIPIPSYRSPFFPSLISHLKPKGYKNTPAKNNTPQLLHSLTRNIPASDFIGHHE</sequence>
<reference evidence="1 2" key="1">
    <citation type="submission" date="2019-03" db="EMBL/GenBank/DDBJ databases">
        <title>Genomic Encyclopedia of Archaeal and Bacterial Type Strains, Phase II (KMG-II): from individual species to whole genera.</title>
        <authorList>
            <person name="Goeker M."/>
        </authorList>
    </citation>
    <scope>NUCLEOTIDE SEQUENCE [LARGE SCALE GENOMIC DNA]</scope>
    <source>
        <strain evidence="1 2">ATCC 25309</strain>
    </source>
</reference>
<dbReference type="AlphaFoldDB" id="A0A4R7RSS6"/>
<accession>A0A4R7RSS6</accession>
<dbReference type="Proteomes" id="UP000295662">
    <property type="component" value="Unassembled WGS sequence"/>
</dbReference>
<protein>
    <submittedName>
        <fullName evidence="1">Uncharacterized protein</fullName>
    </submittedName>
</protein>
<evidence type="ECO:0000313" key="2">
    <source>
        <dbReference type="Proteomes" id="UP000295662"/>
    </source>
</evidence>
<name>A0A4R7RSS6_9BACT</name>
<proteinExistence type="predicted"/>
<dbReference type="EMBL" id="SOCA01000006">
    <property type="protein sequence ID" value="TDU68189.1"/>
    <property type="molecule type" value="Genomic_DNA"/>
</dbReference>
<comment type="caution">
    <text evidence="1">The sequence shown here is derived from an EMBL/GenBank/DDBJ whole genome shotgun (WGS) entry which is preliminary data.</text>
</comment>
<organism evidence="1 2">
    <name type="scientific">Prosthecobacter fusiformis</name>
    <dbReference type="NCBI Taxonomy" id="48464"/>
    <lineage>
        <taxon>Bacteria</taxon>
        <taxon>Pseudomonadati</taxon>
        <taxon>Verrucomicrobiota</taxon>
        <taxon>Verrucomicrobiia</taxon>
        <taxon>Verrucomicrobiales</taxon>
        <taxon>Verrucomicrobiaceae</taxon>
        <taxon>Prosthecobacter</taxon>
    </lineage>
</organism>
<gene>
    <name evidence="1" type="ORF">EI77_03306</name>
</gene>